<dbReference type="AlphaFoldDB" id="A0A9W9CZN2"/>
<evidence type="ECO:0000313" key="3">
    <source>
        <dbReference type="Proteomes" id="UP001140453"/>
    </source>
</evidence>
<feature type="region of interest" description="Disordered" evidence="1">
    <location>
        <begin position="150"/>
        <end position="180"/>
    </location>
</feature>
<gene>
    <name evidence="2" type="ORF">N0V93_003053</name>
</gene>
<proteinExistence type="predicted"/>
<evidence type="ECO:0000256" key="1">
    <source>
        <dbReference type="SAM" id="MobiDB-lite"/>
    </source>
</evidence>
<dbReference type="OrthoDB" id="2574141at2759"/>
<evidence type="ECO:0000313" key="2">
    <source>
        <dbReference type="EMBL" id="KAJ4393838.1"/>
    </source>
</evidence>
<sequence>MLISEVIYPAGVADFRQRSYGLPSLSSPVDDPVPDRNFFAPYKISYTMKCITAAHACLDIATAPVKPDEINTDLSPASDLLPHEAWRTKKYDIVDVNTLRIDPYIIALEDRLETASEKGRYRVPTLWMNALQAKIEPWWRELRRLLENDGQHSTTTSDESAKPPSRAVSPPRRASHTPMDFQRPAADSYANLMDPSFSPYLPGFSSDLFASDSLSAGMSNCMMPFNGLLDFAAIDTDTLTTMPGESCESGLLPCPAQQYISIEARSQHTEVPRNGTDVYAVDTGDFNTKVDGFDPLTFHWG</sequence>
<dbReference type="Proteomes" id="UP001140453">
    <property type="component" value="Unassembled WGS sequence"/>
</dbReference>
<protein>
    <submittedName>
        <fullName evidence="2">Uncharacterized protein</fullName>
    </submittedName>
</protein>
<name>A0A9W9CZN2_9PEZI</name>
<accession>A0A9W9CZN2</accession>
<dbReference type="EMBL" id="JAPEVB010000002">
    <property type="protein sequence ID" value="KAJ4393838.1"/>
    <property type="molecule type" value="Genomic_DNA"/>
</dbReference>
<organism evidence="2 3">
    <name type="scientific">Gnomoniopsis smithogilvyi</name>
    <dbReference type="NCBI Taxonomy" id="1191159"/>
    <lineage>
        <taxon>Eukaryota</taxon>
        <taxon>Fungi</taxon>
        <taxon>Dikarya</taxon>
        <taxon>Ascomycota</taxon>
        <taxon>Pezizomycotina</taxon>
        <taxon>Sordariomycetes</taxon>
        <taxon>Sordariomycetidae</taxon>
        <taxon>Diaporthales</taxon>
        <taxon>Gnomoniaceae</taxon>
        <taxon>Gnomoniopsis</taxon>
    </lineage>
</organism>
<feature type="compositionally biased region" description="Low complexity" evidence="1">
    <location>
        <begin position="162"/>
        <end position="172"/>
    </location>
</feature>
<keyword evidence="3" id="KW-1185">Reference proteome</keyword>
<reference evidence="2" key="1">
    <citation type="submission" date="2022-10" db="EMBL/GenBank/DDBJ databases">
        <title>Tapping the CABI collections for fungal endophytes: first genome assemblies for Collariella, Neodidymelliopsis, Ascochyta clinopodiicola, Didymella pomorum, Didymosphaeria variabile, Neocosmospora piperis and Neocucurbitaria cava.</title>
        <authorList>
            <person name="Hill R."/>
        </authorList>
    </citation>
    <scope>NUCLEOTIDE SEQUENCE</scope>
    <source>
        <strain evidence="2">IMI 355082</strain>
    </source>
</reference>
<comment type="caution">
    <text evidence="2">The sequence shown here is derived from an EMBL/GenBank/DDBJ whole genome shotgun (WGS) entry which is preliminary data.</text>
</comment>